<organism evidence="1">
    <name type="scientific">Lyngbya confervoides BDU141951</name>
    <dbReference type="NCBI Taxonomy" id="1574623"/>
    <lineage>
        <taxon>Bacteria</taxon>
        <taxon>Bacillati</taxon>
        <taxon>Cyanobacteriota</taxon>
        <taxon>Cyanophyceae</taxon>
        <taxon>Oscillatoriophycideae</taxon>
        <taxon>Oscillatoriales</taxon>
        <taxon>Microcoleaceae</taxon>
        <taxon>Lyngbya</taxon>
    </lineage>
</organism>
<dbReference type="InterPro" id="IPR011744">
    <property type="entry name" value="ATPase_gene1"/>
</dbReference>
<dbReference type="Pfam" id="PF09527">
    <property type="entry name" value="ATPase_gene1"/>
    <property type="match status" value="1"/>
</dbReference>
<comment type="caution">
    <text evidence="1">The sequence shown here is derived from an EMBL/GenBank/DDBJ whole genome shotgun (WGS) entry which is preliminary data.</text>
</comment>
<reference evidence="1" key="3">
    <citation type="submission" date="2020-02" db="EMBL/GenBank/DDBJ databases">
        <authorList>
            <person name="Sarangi A.N."/>
            <person name="Ghosh S."/>
            <person name="Mukherjee M."/>
            <person name="Tripathy S."/>
        </authorList>
    </citation>
    <scope>NUCLEOTIDE SEQUENCE</scope>
    <source>
        <strain evidence="1">BDU141951</strain>
    </source>
</reference>
<accession>A0A0C1YAU5</accession>
<reference evidence="1" key="2">
    <citation type="journal article" date="2015" name="Genome Announc.">
        <title>Draft Genome Sequence of Filamentous Marine Cyanobacterium Lyngbya confervoides Strain BDU141951.</title>
        <authorList>
            <person name="Chandrababunaidu M.M."/>
            <person name="Sen D."/>
            <person name="Tripathy S."/>
        </authorList>
    </citation>
    <scope>NUCLEOTIDE SEQUENCE</scope>
    <source>
        <strain evidence="1">BDU141951</strain>
    </source>
</reference>
<dbReference type="InterPro" id="IPR032820">
    <property type="entry name" value="ATPase_put"/>
</dbReference>
<gene>
    <name evidence="1" type="ORF">QQ91_022575</name>
</gene>
<dbReference type="NCBIfam" id="TIGR02230">
    <property type="entry name" value="ATPase_gene1"/>
    <property type="match status" value="1"/>
</dbReference>
<dbReference type="AlphaFoldDB" id="A0A0C1YAU5"/>
<protein>
    <submittedName>
        <fullName evidence="1">ATPase F0F1</fullName>
    </submittedName>
</protein>
<sequence>MSSDPQSQKPPPRQKPDAHQAEFRLRLHRQLQRRRRAQREKQHPFYGLSVFGVVGWSVALPTLIGIAIGVWIDHNWPSQYSWTLMLLFAGVVLGCLNAWVWIDMTHRGK</sequence>
<evidence type="ECO:0000313" key="1">
    <source>
        <dbReference type="EMBL" id="NEV69884.1"/>
    </source>
</evidence>
<name>A0A0C1YAU5_9CYAN</name>
<proteinExistence type="predicted"/>
<reference evidence="1" key="1">
    <citation type="submission" date="2014-11" db="EMBL/GenBank/DDBJ databases">
        <authorList>
            <person name="Malar M.C."/>
            <person name="Sen D."/>
            <person name="Tripathy S."/>
        </authorList>
    </citation>
    <scope>NUCLEOTIDE SEQUENCE</scope>
    <source>
        <strain evidence="1">BDU141951</strain>
    </source>
</reference>
<dbReference type="EMBL" id="JTHE02000003">
    <property type="protein sequence ID" value="NEV69884.1"/>
    <property type="molecule type" value="Genomic_DNA"/>
</dbReference>